<gene>
    <name evidence="1" type="ORF">M8542_44030</name>
</gene>
<proteinExistence type="predicted"/>
<evidence type="ECO:0000313" key="1">
    <source>
        <dbReference type="EMBL" id="MCR6489804.1"/>
    </source>
</evidence>
<protein>
    <submittedName>
        <fullName evidence="1">Uncharacterized protein</fullName>
    </submittedName>
</protein>
<dbReference type="Proteomes" id="UP001144096">
    <property type="component" value="Unassembled WGS sequence"/>
</dbReference>
<organism evidence="1 2">
    <name type="scientific">Amycolatopsis iheyensis</name>
    <dbReference type="NCBI Taxonomy" id="2945988"/>
    <lineage>
        <taxon>Bacteria</taxon>
        <taxon>Bacillati</taxon>
        <taxon>Actinomycetota</taxon>
        <taxon>Actinomycetes</taxon>
        <taxon>Pseudonocardiales</taxon>
        <taxon>Pseudonocardiaceae</taxon>
        <taxon>Amycolatopsis</taxon>
    </lineage>
</organism>
<name>A0A9X2SPE4_9PSEU</name>
<dbReference type="EMBL" id="JAMXQV010000036">
    <property type="protein sequence ID" value="MCR6489804.1"/>
    <property type="molecule type" value="Genomic_DNA"/>
</dbReference>
<comment type="caution">
    <text evidence="1">The sequence shown here is derived from an EMBL/GenBank/DDBJ whole genome shotgun (WGS) entry which is preliminary data.</text>
</comment>
<sequence length="48" mass="5082">MDQRQLYVLDIDGADIPGEGAKLRDSGSAVQVELPAVSARGPFPTSRP</sequence>
<reference evidence="1" key="1">
    <citation type="submission" date="2022-06" db="EMBL/GenBank/DDBJ databases">
        <title>Amycolatopsis iheyaensis sp. nov., a new species of the genus Amycolatopsis isolated from soil in Iheya island, Japan.</title>
        <authorList>
            <person name="Ngamcharungchit C."/>
            <person name="Kanto H."/>
            <person name="Take A."/>
            <person name="Intra B."/>
            <person name="Matsumoto A."/>
            <person name="Panbangred W."/>
            <person name="Inahashi Y."/>
        </authorList>
    </citation>
    <scope>NUCLEOTIDE SEQUENCE</scope>
    <source>
        <strain evidence="1">OK19-0408</strain>
    </source>
</reference>
<dbReference type="RefSeq" id="WP_257926373.1">
    <property type="nucleotide sequence ID" value="NZ_JAMXQV010000036.1"/>
</dbReference>
<keyword evidence="2" id="KW-1185">Reference proteome</keyword>
<dbReference type="AlphaFoldDB" id="A0A9X2SPE4"/>
<evidence type="ECO:0000313" key="2">
    <source>
        <dbReference type="Proteomes" id="UP001144096"/>
    </source>
</evidence>
<accession>A0A9X2SPE4</accession>